<dbReference type="InterPro" id="IPR003594">
    <property type="entry name" value="HATPase_dom"/>
</dbReference>
<sequence length="320" mass="35167">MTGFVHQALRHASDGQFRDTAAAFVRDGLHAGDTVVVVSACEITLLAESLGSRFRPVECFDAHDWYDHPSRTLRRYHPYRTRQEPNRRVRVVGEPVGEGRTDFETREWMRYESLVNVAFAGSAHWFLCPYGTRVLPETVARSVTRTHPELVHEPGTAADCTDPAEFGAECDELAPARLPAAAAGIPFTRGRAAVVRRALTAYARRLGLPEQRTYDLLTTVHETVVNAVRHGGGHGVVRLPSDRDHVICEVSDSGAHTVPPHPPLPGHLPPEPVAVSGHGMWLVRQLSDLVTDRLDPSGSVVRLYFRRPGRGHPAAGSVNS</sequence>
<keyword evidence="4" id="KW-0808">Transferase</keyword>
<dbReference type="Pfam" id="PF14417">
    <property type="entry name" value="MEDS"/>
    <property type="match status" value="1"/>
</dbReference>
<proteinExistence type="predicted"/>
<dbReference type="GO" id="GO:0004674">
    <property type="term" value="F:protein serine/threonine kinase activity"/>
    <property type="evidence" value="ECO:0007669"/>
    <property type="project" value="UniProtKB-KW"/>
</dbReference>
<dbReference type="Proteomes" id="UP001108029">
    <property type="component" value="Unassembled WGS sequence"/>
</dbReference>
<dbReference type="PANTHER" id="PTHR35526">
    <property type="entry name" value="ANTI-SIGMA-F FACTOR RSBW-RELATED"/>
    <property type="match status" value="1"/>
</dbReference>
<organism evidence="4 5">
    <name type="scientific">Streptomyces guryensis</name>
    <dbReference type="NCBI Taxonomy" id="2886947"/>
    <lineage>
        <taxon>Bacteria</taxon>
        <taxon>Bacillati</taxon>
        <taxon>Actinomycetota</taxon>
        <taxon>Actinomycetes</taxon>
        <taxon>Kitasatosporales</taxon>
        <taxon>Streptomycetaceae</taxon>
        <taxon>Streptomyces</taxon>
    </lineage>
</organism>
<evidence type="ECO:0000259" key="2">
    <source>
        <dbReference type="Pfam" id="PF13581"/>
    </source>
</evidence>
<evidence type="ECO:0000313" key="5">
    <source>
        <dbReference type="Proteomes" id="UP001108029"/>
    </source>
</evidence>
<dbReference type="CDD" id="cd16936">
    <property type="entry name" value="HATPase_RsbW-like"/>
    <property type="match status" value="1"/>
</dbReference>
<dbReference type="InterPro" id="IPR036890">
    <property type="entry name" value="HATPase_C_sf"/>
</dbReference>
<dbReference type="Gene3D" id="3.30.565.10">
    <property type="entry name" value="Histidine kinase-like ATPase, C-terminal domain"/>
    <property type="match status" value="1"/>
</dbReference>
<keyword evidence="4" id="KW-0418">Kinase</keyword>
<dbReference type="AlphaFoldDB" id="A0A9Q3VP63"/>
<dbReference type="SUPFAM" id="SSF55874">
    <property type="entry name" value="ATPase domain of HSP90 chaperone/DNA topoisomerase II/histidine kinase"/>
    <property type="match status" value="1"/>
</dbReference>
<accession>A0A9Q3VP63</accession>
<keyword evidence="5" id="KW-1185">Reference proteome</keyword>
<feature type="domain" description="Histidine kinase/HSP90-like ATPase" evidence="2">
    <location>
        <begin position="189"/>
        <end position="304"/>
    </location>
</feature>
<evidence type="ECO:0000313" key="4">
    <source>
        <dbReference type="EMBL" id="MCD9874883.1"/>
    </source>
</evidence>
<dbReference type="InterPro" id="IPR025847">
    <property type="entry name" value="MEDS_domain"/>
</dbReference>
<dbReference type="PANTHER" id="PTHR35526:SF3">
    <property type="entry name" value="ANTI-SIGMA-F FACTOR RSBW"/>
    <property type="match status" value="1"/>
</dbReference>
<dbReference type="InterPro" id="IPR050267">
    <property type="entry name" value="Anti-sigma-factor_SerPK"/>
</dbReference>
<keyword evidence="1" id="KW-0723">Serine/threonine-protein kinase</keyword>
<dbReference type="EMBL" id="JAJSBI010000006">
    <property type="protein sequence ID" value="MCD9874883.1"/>
    <property type="molecule type" value="Genomic_DNA"/>
</dbReference>
<comment type="caution">
    <text evidence="4">The sequence shown here is derived from an EMBL/GenBank/DDBJ whole genome shotgun (WGS) entry which is preliminary data.</text>
</comment>
<dbReference type="NCBIfam" id="NF041045">
    <property type="entry name" value="RsbA_anti_sig"/>
    <property type="match status" value="1"/>
</dbReference>
<name>A0A9Q3VP63_9ACTN</name>
<gene>
    <name evidence="4" type="ORF">LJ657_14560</name>
</gene>
<protein>
    <submittedName>
        <fullName evidence="4">Sensor histidine kinase</fullName>
    </submittedName>
</protein>
<dbReference type="RefSeq" id="WP_232649010.1">
    <property type="nucleotide sequence ID" value="NZ_JAJSBI010000006.1"/>
</dbReference>
<reference evidence="4" key="1">
    <citation type="submission" date="2021-12" db="EMBL/GenBank/DDBJ databases">
        <authorList>
            <person name="Lee J.-H."/>
            <person name="Kim S.-B."/>
        </authorList>
    </citation>
    <scope>NUCLEOTIDE SEQUENCE</scope>
    <source>
        <strain evidence="4">NR30</strain>
    </source>
</reference>
<feature type="domain" description="MEDS" evidence="3">
    <location>
        <begin position="6"/>
        <end position="148"/>
    </location>
</feature>
<dbReference type="Pfam" id="PF13581">
    <property type="entry name" value="HATPase_c_2"/>
    <property type="match status" value="1"/>
</dbReference>
<dbReference type="InterPro" id="IPR047718">
    <property type="entry name" value="RsbA-like_anti_sig"/>
</dbReference>
<evidence type="ECO:0000259" key="3">
    <source>
        <dbReference type="Pfam" id="PF14417"/>
    </source>
</evidence>
<evidence type="ECO:0000256" key="1">
    <source>
        <dbReference type="ARBA" id="ARBA00022527"/>
    </source>
</evidence>